<dbReference type="Proteomes" id="UP001642260">
    <property type="component" value="Unassembled WGS sequence"/>
</dbReference>
<gene>
    <name evidence="1" type="ORF">ERUC_LOCUS16934</name>
</gene>
<sequence length="108" mass="12689">MLNSNLVSLPPSMLHKILSKVATNHLRDFNSARVALHAFNQIGREEYFYISTDLILFNDWIEKGKNRLAGERRFLLAKYVDDMLNLAFSVDDRELVHNFRNFIREFAD</sequence>
<dbReference type="PANTHER" id="PTHR33784">
    <property type="entry name" value="OS05G0482100 PROTEIN"/>
    <property type="match status" value="1"/>
</dbReference>
<proteinExistence type="predicted"/>
<protein>
    <recommendedName>
        <fullName evidence="3">F-box protein</fullName>
    </recommendedName>
</protein>
<comment type="caution">
    <text evidence="1">The sequence shown here is derived from an EMBL/GenBank/DDBJ whole genome shotgun (WGS) entry which is preliminary data.</text>
</comment>
<reference evidence="1 2" key="1">
    <citation type="submission" date="2022-03" db="EMBL/GenBank/DDBJ databases">
        <authorList>
            <person name="Macdonald S."/>
            <person name="Ahmed S."/>
            <person name="Newling K."/>
        </authorList>
    </citation>
    <scope>NUCLEOTIDE SEQUENCE [LARGE SCALE GENOMIC DNA]</scope>
</reference>
<dbReference type="AlphaFoldDB" id="A0ABC8K6J9"/>
<evidence type="ECO:0000313" key="2">
    <source>
        <dbReference type="Proteomes" id="UP001642260"/>
    </source>
</evidence>
<evidence type="ECO:0008006" key="3">
    <source>
        <dbReference type="Google" id="ProtNLM"/>
    </source>
</evidence>
<organism evidence="1 2">
    <name type="scientific">Eruca vesicaria subsp. sativa</name>
    <name type="common">Garden rocket</name>
    <name type="synonym">Eruca sativa</name>
    <dbReference type="NCBI Taxonomy" id="29727"/>
    <lineage>
        <taxon>Eukaryota</taxon>
        <taxon>Viridiplantae</taxon>
        <taxon>Streptophyta</taxon>
        <taxon>Embryophyta</taxon>
        <taxon>Tracheophyta</taxon>
        <taxon>Spermatophyta</taxon>
        <taxon>Magnoliopsida</taxon>
        <taxon>eudicotyledons</taxon>
        <taxon>Gunneridae</taxon>
        <taxon>Pentapetalae</taxon>
        <taxon>rosids</taxon>
        <taxon>malvids</taxon>
        <taxon>Brassicales</taxon>
        <taxon>Brassicaceae</taxon>
        <taxon>Brassiceae</taxon>
        <taxon>Eruca</taxon>
    </lineage>
</organism>
<accession>A0ABC8K6J9</accession>
<evidence type="ECO:0000313" key="1">
    <source>
        <dbReference type="EMBL" id="CAH8346476.1"/>
    </source>
</evidence>
<dbReference type="PANTHER" id="PTHR33784:SF37">
    <property type="entry name" value="F-BOX DOMAIN-CONTAINING PROTEIN"/>
    <property type="match status" value="1"/>
</dbReference>
<dbReference type="InterPro" id="IPR040338">
    <property type="entry name" value="At1g67623-like"/>
</dbReference>
<keyword evidence="2" id="KW-1185">Reference proteome</keyword>
<dbReference type="EMBL" id="CAKOAT010153045">
    <property type="protein sequence ID" value="CAH8346476.1"/>
    <property type="molecule type" value="Genomic_DNA"/>
</dbReference>
<name>A0ABC8K6J9_ERUVS</name>